<accession>A0ABT5J2Q2</accession>
<protein>
    <submittedName>
        <fullName evidence="1">Questin oxidase family protein</fullName>
    </submittedName>
</protein>
<reference evidence="1 2" key="1">
    <citation type="submission" date="2023-01" db="EMBL/GenBank/DDBJ databases">
        <title>Novel species of the genus Vogesella isolated from rivers.</title>
        <authorList>
            <person name="Lu H."/>
        </authorList>
    </citation>
    <scope>NUCLEOTIDE SEQUENCE [LARGE SCALE GENOMIC DNA]</scope>
    <source>
        <strain evidence="1 2">DC21W</strain>
    </source>
</reference>
<comment type="caution">
    <text evidence="1">The sequence shown here is derived from an EMBL/GenBank/DDBJ whole genome shotgun (WGS) entry which is preliminary data.</text>
</comment>
<organism evidence="1 2">
    <name type="scientific">Vogesella aquatica</name>
    <dbReference type="NCBI Taxonomy" id="2984206"/>
    <lineage>
        <taxon>Bacteria</taxon>
        <taxon>Pseudomonadati</taxon>
        <taxon>Pseudomonadota</taxon>
        <taxon>Betaproteobacteria</taxon>
        <taxon>Neisseriales</taxon>
        <taxon>Chromobacteriaceae</taxon>
        <taxon>Vogesella</taxon>
    </lineage>
</organism>
<dbReference type="Proteomes" id="UP001219956">
    <property type="component" value="Unassembled WGS sequence"/>
</dbReference>
<gene>
    <name evidence="1" type="ORF">PQU95_18135</name>
</gene>
<keyword evidence="2" id="KW-1185">Reference proteome</keyword>
<evidence type="ECO:0000313" key="2">
    <source>
        <dbReference type="Proteomes" id="UP001219956"/>
    </source>
</evidence>
<dbReference type="EMBL" id="JAQQLF010000033">
    <property type="protein sequence ID" value="MDC7719124.1"/>
    <property type="molecule type" value="Genomic_DNA"/>
</dbReference>
<evidence type="ECO:0000313" key="1">
    <source>
        <dbReference type="EMBL" id="MDC7719124.1"/>
    </source>
</evidence>
<dbReference type="RefSeq" id="WP_272753308.1">
    <property type="nucleotide sequence ID" value="NZ_JAQQLF010000033.1"/>
</dbReference>
<name>A0ABT5J2Q2_9NEIS</name>
<sequence length="316" mass="33419">MTPSTPSLLPGLLSSLYPYAGSHHQGLSNHLPMVLHARAALGAGADALQACLQAGLPRLAALHDDMRPIGHWQEGVGDASAEAALRRYLAAQPDSWPQAMHAVLAQPLGGSFHGVIRLAYALRAGVHDETVAALAYGLACARPAPALTGPAAACATLDALYQRLAGWQPLASRYGLIAEDIVDVQQQLHASGHLPAHWPPEPAAQARWRAARLYLATRDFDVLHLVTGWQAALSVARALGLAEVPAATARQLQAATLALWLRCGQPALPPPCEPAALMPLQPLPGDHDCKLLFSALQLAALDDDPRWLGMAQQLVT</sequence>
<proteinExistence type="predicted"/>